<dbReference type="Gene3D" id="3.90.550.10">
    <property type="entry name" value="Spore Coat Polysaccharide Biosynthesis Protein SpsA, Chain A"/>
    <property type="match status" value="1"/>
</dbReference>
<keyword evidence="4 7" id="KW-1133">Transmembrane helix</keyword>
<dbReference type="PANTHER" id="PTHR12270:SF25">
    <property type="entry name" value="GLYCOSYLTRANSFERASE-LIKE PROTEIN LARGE"/>
    <property type="match status" value="1"/>
</dbReference>
<keyword evidence="3" id="KW-0735">Signal-anchor</keyword>
<proteinExistence type="predicted"/>
<keyword evidence="10" id="KW-1185">Reference proteome</keyword>
<keyword evidence="5 7" id="KW-0472">Membrane</keyword>
<evidence type="ECO:0000256" key="5">
    <source>
        <dbReference type="ARBA" id="ARBA00023136"/>
    </source>
</evidence>
<evidence type="ECO:0000256" key="6">
    <source>
        <dbReference type="ARBA" id="ARBA00023180"/>
    </source>
</evidence>
<evidence type="ECO:0000313" key="9">
    <source>
        <dbReference type="EMBL" id="VUZ48068.1"/>
    </source>
</evidence>
<sequence>MQQKVARHYAFPKLGRHSKFLLLLIISALVICAFYERATFPKSWIYDCNTDVNFSKNVYEPLEIDLLHLKASQNTLKSVDEKMNDTDPQAIHVMQTVMSSGTVRFHVIFLKSLILHHFERGGPNAAPIHLHLLTDKASGYILEGILGSWRINKLRYTFYSAEPYYARVSWMKSNHYSGKVSTMKLYIPEILNSTVSKVILFDTDCLFMTDIVHLWNHFDHFKPLQFLGMAPEPFNVYYDLTEFGGGKQSFSYNGGVIMWNLQRLTMKKWEALYKPAYERALKVFTRLTAAEQTLMTVVIMENPEILYRLSCHWNFQLYEGVIPEECPSTWNRPPAPDLLDPLILHGDRYDKRELDFSLNEPKTLANHVDDLWHHYIVIRSRIIQLDGYAFRHEPLEAPQFSFLRHLEDLHPGGRIINEASLCQSNRASFTKYCNSTEGLNFVTNHRIHPLFYSSDYNVTTNPVKGTALVVALNVTDMLKLENLANMWKGWMSVAFHGTDRETISLLTFISRSKKIKSRKNILIHYVYKSEAYPESVTLHNVASLYSPTQSVLALLHNEVSPKQEKIVNIVEQKGNIKSIAFLEGTSGYACIVGDAGICAVKPEAVFGQMEELRDEMRGVLIPTGSALLPKEVEKSDRSTLLLALAANAASI</sequence>
<evidence type="ECO:0008006" key="11">
    <source>
        <dbReference type="Google" id="ProtNLM"/>
    </source>
</evidence>
<accession>A0A564XX02</accession>
<evidence type="ECO:0000256" key="4">
    <source>
        <dbReference type="ARBA" id="ARBA00022989"/>
    </source>
</evidence>
<evidence type="ECO:0000313" key="8">
    <source>
        <dbReference type="EMBL" id="VUZ39416.1"/>
    </source>
</evidence>
<dbReference type="AlphaFoldDB" id="A0A564XX02"/>
<organism evidence="8 10">
    <name type="scientific">Hymenolepis diminuta</name>
    <name type="common">Rat tapeworm</name>
    <dbReference type="NCBI Taxonomy" id="6216"/>
    <lineage>
        <taxon>Eukaryota</taxon>
        <taxon>Metazoa</taxon>
        <taxon>Spiralia</taxon>
        <taxon>Lophotrochozoa</taxon>
        <taxon>Platyhelminthes</taxon>
        <taxon>Cestoda</taxon>
        <taxon>Eucestoda</taxon>
        <taxon>Cyclophyllidea</taxon>
        <taxon>Hymenolepididae</taxon>
        <taxon>Hymenolepis</taxon>
    </lineage>
</organism>
<evidence type="ECO:0000256" key="2">
    <source>
        <dbReference type="ARBA" id="ARBA00022692"/>
    </source>
</evidence>
<evidence type="ECO:0000256" key="1">
    <source>
        <dbReference type="ARBA" id="ARBA00004606"/>
    </source>
</evidence>
<comment type="subcellular location">
    <subcellularLocation>
        <location evidence="1">Membrane</location>
        <topology evidence="1">Single-pass type II membrane protein</topology>
    </subcellularLocation>
</comment>
<dbReference type="InterPro" id="IPR051292">
    <property type="entry name" value="Xyl/GlcA_transferase"/>
</dbReference>
<protein>
    <recommendedName>
        <fullName evidence="11">Nucleotide-diphospho-sugar transferase domain-containing protein</fullName>
    </recommendedName>
</protein>
<dbReference type="GO" id="GO:0042285">
    <property type="term" value="F:xylosyltransferase activity"/>
    <property type="evidence" value="ECO:0007669"/>
    <property type="project" value="TreeGrafter"/>
</dbReference>
<evidence type="ECO:0000256" key="7">
    <source>
        <dbReference type="SAM" id="Phobius"/>
    </source>
</evidence>
<keyword evidence="6" id="KW-0325">Glycoprotein</keyword>
<dbReference type="EMBL" id="CABIJS010000272">
    <property type="protein sequence ID" value="VUZ48068.1"/>
    <property type="molecule type" value="Genomic_DNA"/>
</dbReference>
<dbReference type="EMBL" id="CABIJS010000015">
    <property type="protein sequence ID" value="VUZ39416.1"/>
    <property type="molecule type" value="Genomic_DNA"/>
</dbReference>
<dbReference type="GO" id="GO:0035269">
    <property type="term" value="P:protein O-linked glycosylation via mannose"/>
    <property type="evidence" value="ECO:0007669"/>
    <property type="project" value="TreeGrafter"/>
</dbReference>
<dbReference type="PANTHER" id="PTHR12270">
    <property type="entry name" value="GLYCOSYLTRANSFERASE-RELATED"/>
    <property type="match status" value="1"/>
</dbReference>
<reference evidence="8 10" key="1">
    <citation type="submission" date="2019-07" db="EMBL/GenBank/DDBJ databases">
        <authorList>
            <person name="Jastrzebski P J."/>
            <person name="Paukszto L."/>
            <person name="Jastrzebski P J."/>
        </authorList>
    </citation>
    <scope>NUCLEOTIDE SEQUENCE [LARGE SCALE GENOMIC DNA]</scope>
    <source>
        <strain evidence="8 10">WMS-il1</strain>
    </source>
</reference>
<dbReference type="GO" id="GO:0015020">
    <property type="term" value="F:glucuronosyltransferase activity"/>
    <property type="evidence" value="ECO:0007669"/>
    <property type="project" value="TreeGrafter"/>
</dbReference>
<dbReference type="InterPro" id="IPR029044">
    <property type="entry name" value="Nucleotide-diphossugar_trans"/>
</dbReference>
<evidence type="ECO:0000313" key="10">
    <source>
        <dbReference type="Proteomes" id="UP000321570"/>
    </source>
</evidence>
<feature type="transmembrane region" description="Helical" evidence="7">
    <location>
        <begin position="20"/>
        <end position="38"/>
    </location>
</feature>
<name>A0A564XX02_HYMDI</name>
<dbReference type="Proteomes" id="UP000321570">
    <property type="component" value="Unassembled WGS sequence"/>
</dbReference>
<evidence type="ECO:0000256" key="3">
    <source>
        <dbReference type="ARBA" id="ARBA00022968"/>
    </source>
</evidence>
<dbReference type="SUPFAM" id="SSF53448">
    <property type="entry name" value="Nucleotide-diphospho-sugar transferases"/>
    <property type="match status" value="1"/>
</dbReference>
<gene>
    <name evidence="8" type="ORF">WMSIL1_LOCUS699</name>
    <name evidence="9" type="ORF">WMSIL1_LOCUS7485</name>
</gene>
<keyword evidence="2 7" id="KW-0812">Transmembrane</keyword>
<dbReference type="GO" id="GO:0016020">
    <property type="term" value="C:membrane"/>
    <property type="evidence" value="ECO:0007669"/>
    <property type="project" value="UniProtKB-SubCell"/>
</dbReference>